<reference evidence="3 4" key="1">
    <citation type="journal article" date="2006" name="Science">
        <title>The genome of black cottonwood, Populus trichocarpa (Torr. &amp; Gray).</title>
        <authorList>
            <person name="Tuskan G.A."/>
            <person name="Difazio S."/>
            <person name="Jansson S."/>
            <person name="Bohlmann J."/>
            <person name="Grigoriev I."/>
            <person name="Hellsten U."/>
            <person name="Putnam N."/>
            <person name="Ralph S."/>
            <person name="Rombauts S."/>
            <person name="Salamov A."/>
            <person name="Schein J."/>
            <person name="Sterck L."/>
            <person name="Aerts A."/>
            <person name="Bhalerao R.R."/>
            <person name="Bhalerao R.P."/>
            <person name="Blaudez D."/>
            <person name="Boerjan W."/>
            <person name="Brun A."/>
            <person name="Brunner A."/>
            <person name="Busov V."/>
            <person name="Campbell M."/>
            <person name="Carlson J."/>
            <person name="Chalot M."/>
            <person name="Chapman J."/>
            <person name="Chen G.L."/>
            <person name="Cooper D."/>
            <person name="Coutinho P.M."/>
            <person name="Couturier J."/>
            <person name="Covert S."/>
            <person name="Cronk Q."/>
            <person name="Cunningham R."/>
            <person name="Davis J."/>
            <person name="Degroeve S."/>
            <person name="Dejardin A."/>
            <person name="Depamphilis C."/>
            <person name="Detter J."/>
            <person name="Dirks B."/>
            <person name="Dubchak I."/>
            <person name="Duplessis S."/>
            <person name="Ehlting J."/>
            <person name="Ellis B."/>
            <person name="Gendler K."/>
            <person name="Goodstein D."/>
            <person name="Gribskov M."/>
            <person name="Grimwood J."/>
            <person name="Groover A."/>
            <person name="Gunter L."/>
            <person name="Hamberger B."/>
            <person name="Heinze B."/>
            <person name="Helariutta Y."/>
            <person name="Henrissat B."/>
            <person name="Holligan D."/>
            <person name="Holt R."/>
            <person name="Huang W."/>
            <person name="Islam-Faridi N."/>
            <person name="Jones S."/>
            <person name="Jones-Rhoades M."/>
            <person name="Jorgensen R."/>
            <person name="Joshi C."/>
            <person name="Kangasjarvi J."/>
            <person name="Karlsson J."/>
            <person name="Kelleher C."/>
            <person name="Kirkpatrick R."/>
            <person name="Kirst M."/>
            <person name="Kohler A."/>
            <person name="Kalluri U."/>
            <person name="Larimer F."/>
            <person name="Leebens-Mack J."/>
            <person name="Leple J.C."/>
            <person name="Locascio P."/>
            <person name="Lou Y."/>
            <person name="Lucas S."/>
            <person name="Martin F."/>
            <person name="Montanini B."/>
            <person name="Napoli C."/>
            <person name="Nelson D.R."/>
            <person name="Nelson C."/>
            <person name="Nieminen K."/>
            <person name="Nilsson O."/>
            <person name="Pereda V."/>
            <person name="Peter G."/>
            <person name="Philippe R."/>
            <person name="Pilate G."/>
            <person name="Poliakov A."/>
            <person name="Razumovskaya J."/>
            <person name="Richardson P."/>
            <person name="Rinaldi C."/>
            <person name="Ritland K."/>
            <person name="Rouze P."/>
            <person name="Ryaboy D."/>
            <person name="Schmutz J."/>
            <person name="Schrader J."/>
            <person name="Segerman B."/>
            <person name="Shin H."/>
            <person name="Siddiqui A."/>
            <person name="Sterky F."/>
            <person name="Terry A."/>
            <person name="Tsai C.J."/>
            <person name="Uberbacher E."/>
            <person name="Unneberg P."/>
            <person name="Vahala J."/>
            <person name="Wall K."/>
            <person name="Wessler S."/>
            <person name="Yang G."/>
            <person name="Yin T."/>
            <person name="Douglas C."/>
            <person name="Marra M."/>
            <person name="Sandberg G."/>
            <person name="Van de Peer Y."/>
            <person name="Rokhsar D."/>
        </authorList>
    </citation>
    <scope>NUCLEOTIDE SEQUENCE [LARGE SCALE GENOMIC DNA]</scope>
    <source>
        <strain evidence="4">cv. Nisqually</strain>
    </source>
</reference>
<dbReference type="Pfam" id="PF00931">
    <property type="entry name" value="NB-ARC"/>
    <property type="match status" value="1"/>
</dbReference>
<sequence length="159" mass="18166">MRPLQVLQFTGFGGVGKTTLLTHIYNLLLKPPKPFPHVSLITESRDFSISKLQNLIAKEFHLDLSSKDNEMNRAVKLSTKLNEMKQWVLILDDLWNYFDFDDAGIPIQVRGCKVILTARLLGVCQRMLCQRMIEVEPLSSEEAWSLFMENLGCDTTLPP</sequence>
<dbReference type="SUPFAM" id="SSF52540">
    <property type="entry name" value="P-loop containing nucleoside triphosphate hydrolases"/>
    <property type="match status" value="1"/>
</dbReference>
<evidence type="ECO:0000313" key="4">
    <source>
        <dbReference type="Proteomes" id="UP000006729"/>
    </source>
</evidence>
<dbReference type="STRING" id="3694.A0A3N7G667"/>
<name>A0A3N7G667_POPTR</name>
<dbReference type="InterPro" id="IPR027417">
    <property type="entry name" value="P-loop_NTPase"/>
</dbReference>
<organism evidence="3 4">
    <name type="scientific">Populus trichocarpa</name>
    <name type="common">Western balsam poplar</name>
    <name type="synonym">Populus balsamifera subsp. trichocarpa</name>
    <dbReference type="NCBI Taxonomy" id="3694"/>
    <lineage>
        <taxon>Eukaryota</taxon>
        <taxon>Viridiplantae</taxon>
        <taxon>Streptophyta</taxon>
        <taxon>Embryophyta</taxon>
        <taxon>Tracheophyta</taxon>
        <taxon>Spermatophyta</taxon>
        <taxon>Magnoliopsida</taxon>
        <taxon>eudicotyledons</taxon>
        <taxon>Gunneridae</taxon>
        <taxon>Pentapetalae</taxon>
        <taxon>rosids</taxon>
        <taxon>fabids</taxon>
        <taxon>Malpighiales</taxon>
        <taxon>Salicaceae</taxon>
        <taxon>Saliceae</taxon>
        <taxon>Populus</taxon>
    </lineage>
</organism>
<dbReference type="Proteomes" id="UP000006729">
    <property type="component" value="Chromosome 16"/>
</dbReference>
<evidence type="ECO:0000259" key="2">
    <source>
        <dbReference type="Pfam" id="PF00931"/>
    </source>
</evidence>
<proteinExistence type="predicted"/>
<gene>
    <name evidence="3" type="ORF">POPTR_016G086050</name>
</gene>
<dbReference type="PANTHER" id="PTHR36766:SF41">
    <property type="entry name" value="AAA+ ATPASE DOMAIN-CONTAINING PROTEIN"/>
    <property type="match status" value="1"/>
</dbReference>
<dbReference type="PRINTS" id="PR00364">
    <property type="entry name" value="DISEASERSIST"/>
</dbReference>
<protein>
    <recommendedName>
        <fullName evidence="2">NB-ARC domain-containing protein</fullName>
    </recommendedName>
</protein>
<evidence type="ECO:0000313" key="3">
    <source>
        <dbReference type="EMBL" id="RQP01511.1"/>
    </source>
</evidence>
<dbReference type="AlphaFoldDB" id="A0A3N7G667"/>
<dbReference type="GO" id="GO:0043531">
    <property type="term" value="F:ADP binding"/>
    <property type="evidence" value="ECO:0007669"/>
    <property type="project" value="InterPro"/>
</dbReference>
<dbReference type="InParanoid" id="A0A3N7G667"/>
<feature type="domain" description="NB-ARC" evidence="2">
    <location>
        <begin position="4"/>
        <end position="149"/>
    </location>
</feature>
<dbReference type="InterPro" id="IPR002182">
    <property type="entry name" value="NB-ARC"/>
</dbReference>
<accession>A0A3N7G667</accession>
<dbReference type="EMBL" id="CM009305">
    <property type="protein sequence ID" value="RQP01511.1"/>
    <property type="molecule type" value="Genomic_DNA"/>
</dbReference>
<dbReference type="GO" id="GO:0006952">
    <property type="term" value="P:defense response"/>
    <property type="evidence" value="ECO:0007669"/>
    <property type="project" value="UniProtKB-KW"/>
</dbReference>
<dbReference type="PANTHER" id="PTHR36766">
    <property type="entry name" value="PLANT BROAD-SPECTRUM MILDEW RESISTANCE PROTEIN RPW8"/>
    <property type="match status" value="1"/>
</dbReference>
<evidence type="ECO:0000256" key="1">
    <source>
        <dbReference type="ARBA" id="ARBA00022821"/>
    </source>
</evidence>
<keyword evidence="1" id="KW-0611">Plant defense</keyword>
<dbReference type="Gene3D" id="3.40.50.300">
    <property type="entry name" value="P-loop containing nucleotide triphosphate hydrolases"/>
    <property type="match status" value="1"/>
</dbReference>
<keyword evidence="4" id="KW-1185">Reference proteome</keyword>